<organism evidence="6 7">
    <name type="scientific">Zygosaccharomyces rouxii</name>
    <dbReference type="NCBI Taxonomy" id="4956"/>
    <lineage>
        <taxon>Eukaryota</taxon>
        <taxon>Fungi</taxon>
        <taxon>Dikarya</taxon>
        <taxon>Ascomycota</taxon>
        <taxon>Saccharomycotina</taxon>
        <taxon>Saccharomycetes</taxon>
        <taxon>Saccharomycetales</taxon>
        <taxon>Saccharomycetaceae</taxon>
        <taxon>Zygosaccharomyces</taxon>
    </lineage>
</organism>
<protein>
    <recommendedName>
        <fullName evidence="4">Required for respiratory growth protein 8, mitochondrial</fullName>
    </recommendedName>
</protein>
<evidence type="ECO:0000256" key="1">
    <source>
        <dbReference type="ARBA" id="ARBA00003548"/>
    </source>
</evidence>
<dbReference type="OMA" id="FHRWAGK"/>
<evidence type="ECO:0000313" key="7">
    <source>
        <dbReference type="Proteomes" id="UP000187013"/>
    </source>
</evidence>
<dbReference type="AlphaFoldDB" id="A0A1Q2ZY10"/>
<name>A0A1Q2ZY10_ZYGRO</name>
<comment type="function">
    <text evidence="1">Required for respiratory activity and maintenance and expression of the mitochondrial genome.</text>
</comment>
<dbReference type="GO" id="GO:0005739">
    <property type="term" value="C:mitochondrion"/>
    <property type="evidence" value="ECO:0007669"/>
    <property type="project" value="UniProtKB-SubCell"/>
</dbReference>
<dbReference type="InterPro" id="IPR031415">
    <property type="entry name" value="Rrg8"/>
</dbReference>
<dbReference type="OrthoDB" id="4035333at2759"/>
<comment type="similarity">
    <text evidence="3">Belongs to the RRG8 family.</text>
</comment>
<evidence type="ECO:0000256" key="3">
    <source>
        <dbReference type="ARBA" id="ARBA00006716"/>
    </source>
</evidence>
<evidence type="ECO:0000256" key="4">
    <source>
        <dbReference type="ARBA" id="ARBA00013944"/>
    </source>
</evidence>
<evidence type="ECO:0000256" key="2">
    <source>
        <dbReference type="ARBA" id="ARBA00004173"/>
    </source>
</evidence>
<dbReference type="Pfam" id="PF17068">
    <property type="entry name" value="RRG8"/>
    <property type="match status" value="1"/>
</dbReference>
<accession>A0A1Q2ZY10</accession>
<keyword evidence="5" id="KW-0496">Mitochondrion</keyword>
<proteinExistence type="inferred from homology"/>
<comment type="subcellular location">
    <subcellularLocation>
        <location evidence="2">Mitochondrion</location>
    </subcellularLocation>
</comment>
<comment type="caution">
    <text evidence="6">The sequence shown here is derived from an EMBL/GenBank/DDBJ whole genome shotgun (WGS) entry which is preliminary data.</text>
</comment>
<evidence type="ECO:0000313" key="6">
    <source>
        <dbReference type="EMBL" id="GAV48238.1"/>
    </source>
</evidence>
<dbReference type="eggNOG" id="ENOG502S46Y">
    <property type="taxonomic scope" value="Eukaryota"/>
</dbReference>
<gene>
    <name evidence="6" type="ORF">ZYGR_0I05350</name>
</gene>
<dbReference type="EMBL" id="BDGX01000009">
    <property type="protein sequence ID" value="GAV48238.1"/>
    <property type="molecule type" value="Genomic_DNA"/>
</dbReference>
<sequence>MPMISDGFYKNLLINRVRHSTRVPILPRVPDLTTPLVTKFEKWSGKRRKLFFQNESQIHSYGIKDFELSNNLFAQLLSSPMRSERNCKTKMPKEFLMQLKLSSTQNNDSSKSLGLAPVVQHSKLNKNSYVVNSRDILSQQISSSTKWVPIAALTSQMRFFQMQDVAIDKSNFLNKYEEMLNSLLRDRLISASASKLEPQDGDVIVRFDKDGNRPIEIGQCKSIGNKEVKAILTNLKYIGPTWEQLINEHRNHEEGIVIRFSENEEAVKLLYKMLAYHYTH</sequence>
<reference evidence="6 7" key="1">
    <citation type="submission" date="2016-08" db="EMBL/GenBank/DDBJ databases">
        <title>Draft genome sequence of allopolyploid Zygosaccharomyces rouxii.</title>
        <authorList>
            <person name="Watanabe J."/>
            <person name="Uehara K."/>
            <person name="Mogi Y."/>
            <person name="Tsukioka Y."/>
        </authorList>
    </citation>
    <scope>NUCLEOTIDE SEQUENCE [LARGE SCALE GENOMIC DNA]</scope>
    <source>
        <strain evidence="6 7">NBRC 110957</strain>
    </source>
</reference>
<evidence type="ECO:0000256" key="5">
    <source>
        <dbReference type="ARBA" id="ARBA00023128"/>
    </source>
</evidence>
<dbReference type="Proteomes" id="UP000187013">
    <property type="component" value="Unassembled WGS sequence"/>
</dbReference>